<feature type="compositionally biased region" description="Pro residues" evidence="1">
    <location>
        <begin position="59"/>
        <end position="69"/>
    </location>
</feature>
<evidence type="ECO:0000256" key="1">
    <source>
        <dbReference type="SAM" id="MobiDB-lite"/>
    </source>
</evidence>
<evidence type="ECO:0000256" key="2">
    <source>
        <dbReference type="SAM" id="Phobius"/>
    </source>
</evidence>
<dbReference type="EMBL" id="JAXUIC010000003">
    <property type="protein sequence ID" value="KAK4596671.1"/>
    <property type="molecule type" value="Genomic_DNA"/>
</dbReference>
<comment type="caution">
    <text evidence="3">The sequence shown here is derived from an EMBL/GenBank/DDBJ whole genome shotgun (WGS) entry which is preliminary data.</text>
</comment>
<name>A0AAN7FSX4_QUERU</name>
<dbReference type="AlphaFoldDB" id="A0AAN7FSX4"/>
<sequence>MGVISYLLTLVLIYGLLVSNFGYMGDASRDASMLSSWDKVTTHDFSHKLNVVSHRVSASPPPRPKPNPLRIPRKGPVEPPPCC</sequence>
<protein>
    <submittedName>
        <fullName evidence="3">Uncharacterized protein</fullName>
    </submittedName>
</protein>
<keyword evidence="4" id="KW-1185">Reference proteome</keyword>
<evidence type="ECO:0000313" key="4">
    <source>
        <dbReference type="Proteomes" id="UP001324115"/>
    </source>
</evidence>
<reference evidence="3 4" key="1">
    <citation type="journal article" date="2023" name="G3 (Bethesda)">
        <title>A haplotype-resolved chromosome-scale genome for Quercus rubra L. provides insights into the genetics of adaptive traits for red oak species.</title>
        <authorList>
            <person name="Kapoor B."/>
            <person name="Jenkins J."/>
            <person name="Schmutz J."/>
            <person name="Zhebentyayeva T."/>
            <person name="Kuelheim C."/>
            <person name="Coggeshall M."/>
            <person name="Heim C."/>
            <person name="Lasky J.R."/>
            <person name="Leites L."/>
            <person name="Islam-Faridi N."/>
            <person name="Romero-Severson J."/>
            <person name="DeLeo V.L."/>
            <person name="Lucas S.M."/>
            <person name="Lazic D."/>
            <person name="Gailing O."/>
            <person name="Carlson J."/>
            <person name="Staton M."/>
        </authorList>
    </citation>
    <scope>NUCLEOTIDE SEQUENCE [LARGE SCALE GENOMIC DNA]</scope>
    <source>
        <strain evidence="3">Pseudo-F2</strain>
    </source>
</reference>
<feature type="region of interest" description="Disordered" evidence="1">
    <location>
        <begin position="53"/>
        <end position="83"/>
    </location>
</feature>
<dbReference type="Proteomes" id="UP001324115">
    <property type="component" value="Unassembled WGS sequence"/>
</dbReference>
<organism evidence="3 4">
    <name type="scientific">Quercus rubra</name>
    <name type="common">Northern red oak</name>
    <name type="synonym">Quercus borealis</name>
    <dbReference type="NCBI Taxonomy" id="3512"/>
    <lineage>
        <taxon>Eukaryota</taxon>
        <taxon>Viridiplantae</taxon>
        <taxon>Streptophyta</taxon>
        <taxon>Embryophyta</taxon>
        <taxon>Tracheophyta</taxon>
        <taxon>Spermatophyta</taxon>
        <taxon>Magnoliopsida</taxon>
        <taxon>eudicotyledons</taxon>
        <taxon>Gunneridae</taxon>
        <taxon>Pentapetalae</taxon>
        <taxon>rosids</taxon>
        <taxon>fabids</taxon>
        <taxon>Fagales</taxon>
        <taxon>Fagaceae</taxon>
        <taxon>Quercus</taxon>
    </lineage>
</organism>
<feature type="transmembrane region" description="Helical" evidence="2">
    <location>
        <begin position="6"/>
        <end position="23"/>
    </location>
</feature>
<gene>
    <name evidence="3" type="ORF">RGQ29_014624</name>
</gene>
<keyword evidence="2" id="KW-0812">Transmembrane</keyword>
<evidence type="ECO:0000313" key="3">
    <source>
        <dbReference type="EMBL" id="KAK4596671.1"/>
    </source>
</evidence>
<proteinExistence type="predicted"/>
<keyword evidence="2" id="KW-0472">Membrane</keyword>
<keyword evidence="2" id="KW-1133">Transmembrane helix</keyword>
<accession>A0AAN7FSX4</accession>